<dbReference type="InterPro" id="IPR023286">
    <property type="entry name" value="ABATE_dom_sf"/>
</dbReference>
<dbReference type="Pfam" id="PF07336">
    <property type="entry name" value="ABATE"/>
    <property type="match status" value="1"/>
</dbReference>
<gene>
    <name evidence="2" type="ORF">ACFOZ4_20115</name>
</gene>
<dbReference type="EMBL" id="JBHSAY010000009">
    <property type="protein sequence ID" value="MFC4132922.1"/>
    <property type="molecule type" value="Genomic_DNA"/>
</dbReference>
<dbReference type="Gene3D" id="1.10.3300.10">
    <property type="entry name" value="Jann2411-like domain"/>
    <property type="match status" value="1"/>
</dbReference>
<accession>A0ABV8LPK6</accession>
<evidence type="ECO:0000259" key="1">
    <source>
        <dbReference type="Pfam" id="PF11706"/>
    </source>
</evidence>
<sequence>MPVMVDGLRMPAIVAGDVALEICNTRAAWDGGAETHEYLHSYEHVAVWARHAGLLPDLATADPADGDRVLARVLEFRRAYYQALTGADADWSLISHYVRTLAPGLRPAAETGSESAAAWDYGDDAERPLRAIVHQAARLLASPGSTEVRACAGAGCGWLFRDPRGRRRWCVMAVCGNRAKVARHAATHRPAA</sequence>
<evidence type="ECO:0000313" key="3">
    <source>
        <dbReference type="Proteomes" id="UP001595816"/>
    </source>
</evidence>
<evidence type="ECO:0000313" key="2">
    <source>
        <dbReference type="EMBL" id="MFC4132922.1"/>
    </source>
</evidence>
<reference evidence="3" key="1">
    <citation type="journal article" date="2019" name="Int. J. Syst. Evol. Microbiol.">
        <title>The Global Catalogue of Microorganisms (GCM) 10K type strain sequencing project: providing services to taxonomists for standard genome sequencing and annotation.</title>
        <authorList>
            <consortium name="The Broad Institute Genomics Platform"/>
            <consortium name="The Broad Institute Genome Sequencing Center for Infectious Disease"/>
            <person name="Wu L."/>
            <person name="Ma J."/>
        </authorList>
    </citation>
    <scope>NUCLEOTIDE SEQUENCE [LARGE SCALE GENOMIC DNA]</scope>
    <source>
        <strain evidence="3">CGMCC 4.7289</strain>
    </source>
</reference>
<organism evidence="2 3">
    <name type="scientific">Hamadaea flava</name>
    <dbReference type="NCBI Taxonomy" id="1742688"/>
    <lineage>
        <taxon>Bacteria</taxon>
        <taxon>Bacillati</taxon>
        <taxon>Actinomycetota</taxon>
        <taxon>Actinomycetes</taxon>
        <taxon>Micromonosporales</taxon>
        <taxon>Micromonosporaceae</taxon>
        <taxon>Hamadaea</taxon>
    </lineage>
</organism>
<protein>
    <submittedName>
        <fullName evidence="2">CGNR zinc finger domain-containing protein</fullName>
    </submittedName>
</protein>
<dbReference type="SUPFAM" id="SSF160904">
    <property type="entry name" value="Jann2411-like"/>
    <property type="match status" value="1"/>
</dbReference>
<dbReference type="PANTHER" id="PTHR35525">
    <property type="entry name" value="BLL6575 PROTEIN"/>
    <property type="match status" value="1"/>
</dbReference>
<dbReference type="RefSeq" id="WP_253752237.1">
    <property type="nucleotide sequence ID" value="NZ_JAMZDZ010000001.1"/>
</dbReference>
<dbReference type="InterPro" id="IPR010852">
    <property type="entry name" value="ABATE"/>
</dbReference>
<dbReference type="Proteomes" id="UP001595816">
    <property type="component" value="Unassembled WGS sequence"/>
</dbReference>
<dbReference type="Pfam" id="PF11706">
    <property type="entry name" value="zf-CGNR"/>
    <property type="match status" value="1"/>
</dbReference>
<feature type="domain" description="Zinc finger CGNR" evidence="1">
    <location>
        <begin position="148"/>
        <end position="186"/>
    </location>
</feature>
<name>A0ABV8LPK6_9ACTN</name>
<dbReference type="InterPro" id="IPR021005">
    <property type="entry name" value="Znf_CGNR"/>
</dbReference>
<dbReference type="PANTHER" id="PTHR35525:SF3">
    <property type="entry name" value="BLL6575 PROTEIN"/>
    <property type="match status" value="1"/>
</dbReference>
<comment type="caution">
    <text evidence="2">The sequence shown here is derived from an EMBL/GenBank/DDBJ whole genome shotgun (WGS) entry which is preliminary data.</text>
</comment>
<proteinExistence type="predicted"/>
<keyword evidence="3" id="KW-1185">Reference proteome</keyword>